<evidence type="ECO:0000313" key="2">
    <source>
        <dbReference type="Proteomes" id="UP001214250"/>
    </source>
</evidence>
<keyword evidence="2" id="KW-1185">Reference proteome</keyword>
<reference evidence="1 2" key="1">
    <citation type="submission" date="2023-02" db="EMBL/GenBank/DDBJ databases">
        <title>Genome sequence of Lentisphaera profundi SAORIC-696.</title>
        <authorList>
            <person name="Kim e."/>
            <person name="Cho J.-C."/>
            <person name="Choi A."/>
            <person name="Kang I."/>
        </authorList>
    </citation>
    <scope>NUCLEOTIDE SEQUENCE [LARGE SCALE GENOMIC DNA]</scope>
    <source>
        <strain evidence="1 2">SAORIC-696</strain>
    </source>
</reference>
<organism evidence="1 2">
    <name type="scientific">Lentisphaera profundi</name>
    <dbReference type="NCBI Taxonomy" id="1658616"/>
    <lineage>
        <taxon>Bacteria</taxon>
        <taxon>Pseudomonadati</taxon>
        <taxon>Lentisphaerota</taxon>
        <taxon>Lentisphaeria</taxon>
        <taxon>Lentisphaerales</taxon>
        <taxon>Lentisphaeraceae</taxon>
        <taxon>Lentisphaera</taxon>
    </lineage>
</organism>
<gene>
    <name evidence="1" type="ORF">PQO03_18895</name>
</gene>
<evidence type="ECO:0000313" key="1">
    <source>
        <dbReference type="EMBL" id="WDE97897.1"/>
    </source>
</evidence>
<dbReference type="EMBL" id="CP117812">
    <property type="protein sequence ID" value="WDE97897.1"/>
    <property type="molecule type" value="Genomic_DNA"/>
</dbReference>
<accession>A0ABY7VW03</accession>
<dbReference type="RefSeq" id="WP_274152562.1">
    <property type="nucleotide sequence ID" value="NZ_CP117812.1"/>
</dbReference>
<sequence>MDKFKVHEKSPVKLTEFTLVPEPILMRRYISPEFMEDKIHEVEDLLMYMCSRDYHEGGGFMHLAEDDESRAYGTIAISMIGGKTGKKPGLFIKTQDHMDEAFEYNLRAALKPILMPFKLKPEVGLTLNFQLNPIHPKWKVPAKYKQLEF</sequence>
<name>A0ABY7VW03_9BACT</name>
<protein>
    <submittedName>
        <fullName evidence="1">Uncharacterized protein</fullName>
    </submittedName>
</protein>
<proteinExistence type="predicted"/>
<dbReference type="Proteomes" id="UP001214250">
    <property type="component" value="Chromosome 2"/>
</dbReference>